<dbReference type="InterPro" id="IPR036922">
    <property type="entry name" value="Rieske_2Fe-2S_sf"/>
</dbReference>
<dbReference type="CDD" id="cd03529">
    <property type="entry name" value="Rieske_NirD"/>
    <property type="match status" value="1"/>
</dbReference>
<keyword evidence="6" id="KW-0534">Nitrate assimilation</keyword>
<proteinExistence type="predicted"/>
<dbReference type="EMBL" id="AP027729">
    <property type="protein sequence ID" value="BDZ41485.1"/>
    <property type="molecule type" value="Genomic_DNA"/>
</dbReference>
<dbReference type="PANTHER" id="PTHR40562:SF1">
    <property type="entry name" value="NITRITE REDUCTASE (NADH) SMALL SUBUNIT"/>
    <property type="match status" value="1"/>
</dbReference>
<keyword evidence="3" id="KW-0560">Oxidoreductase</keyword>
<gene>
    <name evidence="9" type="ORF">GCM10025865_07840</name>
</gene>
<evidence type="ECO:0000313" key="10">
    <source>
        <dbReference type="Proteomes" id="UP001321475"/>
    </source>
</evidence>
<evidence type="ECO:0000256" key="6">
    <source>
        <dbReference type="ARBA" id="ARBA00023063"/>
    </source>
</evidence>
<feature type="compositionally biased region" description="Low complexity" evidence="7">
    <location>
        <begin position="156"/>
        <end position="166"/>
    </location>
</feature>
<accession>A0ABN6X9E7</accession>
<evidence type="ECO:0000256" key="5">
    <source>
        <dbReference type="ARBA" id="ARBA00023014"/>
    </source>
</evidence>
<evidence type="ECO:0000256" key="7">
    <source>
        <dbReference type="SAM" id="MobiDB-lite"/>
    </source>
</evidence>
<dbReference type="Pfam" id="PF13806">
    <property type="entry name" value="Rieske_2"/>
    <property type="match status" value="1"/>
</dbReference>
<reference evidence="10" key="1">
    <citation type="journal article" date="2019" name="Int. J. Syst. Evol. Microbiol.">
        <title>The Global Catalogue of Microorganisms (GCM) 10K type strain sequencing project: providing services to taxonomists for standard genome sequencing and annotation.</title>
        <authorList>
            <consortium name="The Broad Institute Genomics Platform"/>
            <consortium name="The Broad Institute Genome Sequencing Center for Infectious Disease"/>
            <person name="Wu L."/>
            <person name="Ma J."/>
        </authorList>
    </citation>
    <scope>NUCLEOTIDE SEQUENCE [LARGE SCALE GENOMIC DNA]</scope>
    <source>
        <strain evidence="10">NBRC 108565</strain>
    </source>
</reference>
<dbReference type="PROSITE" id="PS51300">
    <property type="entry name" value="NIRD"/>
    <property type="match status" value="1"/>
</dbReference>
<dbReference type="InterPro" id="IPR017941">
    <property type="entry name" value="Rieske_2Fe-2S"/>
</dbReference>
<name>A0ABN6X9E7_9CELL</name>
<keyword evidence="1" id="KW-0001">2Fe-2S</keyword>
<keyword evidence="4" id="KW-0408">Iron</keyword>
<evidence type="ECO:0000259" key="8">
    <source>
        <dbReference type="PROSITE" id="PS51296"/>
    </source>
</evidence>
<evidence type="ECO:0000313" key="9">
    <source>
        <dbReference type="EMBL" id="BDZ41485.1"/>
    </source>
</evidence>
<sequence length="172" mass="17635">MSAETTAQHATPGSRTSGITDAAVRVCLARDLPVERGAAALLGTVQVALFRLADGSVHAVQQVDPFSGANVMSRGIVGTRSGEPTVAGPMYKQVYSLHTGECLERAGYEPVAGHEPRLRVHPVEVRDGVVLVEPVARPAVLPDVVLDPAGSGGAADGPDAPAVADDAAQDVK</sequence>
<dbReference type="Proteomes" id="UP001321475">
    <property type="component" value="Chromosome"/>
</dbReference>
<protein>
    <recommendedName>
        <fullName evidence="8">Rieske domain-containing protein</fullName>
    </recommendedName>
</protein>
<dbReference type="RefSeq" id="WP_286218629.1">
    <property type="nucleotide sequence ID" value="NZ_AP027729.1"/>
</dbReference>
<dbReference type="InterPro" id="IPR017881">
    <property type="entry name" value="NirD"/>
</dbReference>
<dbReference type="NCBIfam" id="TIGR02378">
    <property type="entry name" value="nirD_assim_sml"/>
    <property type="match status" value="1"/>
</dbReference>
<dbReference type="Gene3D" id="2.102.10.10">
    <property type="entry name" value="Rieske [2Fe-2S] iron-sulphur domain"/>
    <property type="match status" value="1"/>
</dbReference>
<evidence type="ECO:0000256" key="2">
    <source>
        <dbReference type="ARBA" id="ARBA00022723"/>
    </source>
</evidence>
<dbReference type="InterPro" id="IPR012748">
    <property type="entry name" value="Rieske-like_NirD"/>
</dbReference>
<keyword evidence="2" id="KW-0479">Metal-binding</keyword>
<organism evidence="9 10">
    <name type="scientific">Paraoerskovia sediminicola</name>
    <dbReference type="NCBI Taxonomy" id="1138587"/>
    <lineage>
        <taxon>Bacteria</taxon>
        <taxon>Bacillati</taxon>
        <taxon>Actinomycetota</taxon>
        <taxon>Actinomycetes</taxon>
        <taxon>Micrococcales</taxon>
        <taxon>Cellulomonadaceae</taxon>
        <taxon>Paraoerskovia</taxon>
    </lineage>
</organism>
<dbReference type="SUPFAM" id="SSF50022">
    <property type="entry name" value="ISP domain"/>
    <property type="match status" value="1"/>
</dbReference>
<dbReference type="PROSITE" id="PS51296">
    <property type="entry name" value="RIESKE"/>
    <property type="match status" value="1"/>
</dbReference>
<feature type="domain" description="Rieske" evidence="8">
    <location>
        <begin position="24"/>
        <end position="132"/>
    </location>
</feature>
<evidence type="ECO:0000256" key="1">
    <source>
        <dbReference type="ARBA" id="ARBA00022714"/>
    </source>
</evidence>
<feature type="region of interest" description="Disordered" evidence="7">
    <location>
        <begin position="146"/>
        <end position="172"/>
    </location>
</feature>
<keyword evidence="10" id="KW-1185">Reference proteome</keyword>
<evidence type="ECO:0000256" key="4">
    <source>
        <dbReference type="ARBA" id="ARBA00023004"/>
    </source>
</evidence>
<evidence type="ECO:0000256" key="3">
    <source>
        <dbReference type="ARBA" id="ARBA00023002"/>
    </source>
</evidence>
<keyword evidence="5" id="KW-0411">Iron-sulfur</keyword>
<dbReference type="PANTHER" id="PTHR40562">
    <property type="match status" value="1"/>
</dbReference>